<dbReference type="Pfam" id="PF13419">
    <property type="entry name" value="HAD_2"/>
    <property type="match status" value="1"/>
</dbReference>
<proteinExistence type="predicted"/>
<evidence type="ECO:0000256" key="1">
    <source>
        <dbReference type="SAM" id="MobiDB-lite"/>
    </source>
</evidence>
<dbReference type="AlphaFoldDB" id="A0A383VRA2"/>
<feature type="region of interest" description="Disordered" evidence="1">
    <location>
        <begin position="46"/>
        <end position="70"/>
    </location>
</feature>
<dbReference type="PANTHER" id="PTHR47108:SF1">
    <property type="entry name" value="5-AMINO-6-(5-PHOSPHO-D-RIBITYLAMINO)URACIL PHOSPHATASE, CHLOROPLASTIC"/>
    <property type="match status" value="1"/>
</dbReference>
<gene>
    <name evidence="2" type="ORF">BQ4739_LOCUS7818</name>
</gene>
<dbReference type="InterPro" id="IPR006439">
    <property type="entry name" value="HAD-SF_hydro_IA"/>
</dbReference>
<dbReference type="Gene3D" id="1.10.150.240">
    <property type="entry name" value="Putative phosphatase, domain 2"/>
    <property type="match status" value="1"/>
</dbReference>
<keyword evidence="3" id="KW-1185">Reference proteome</keyword>
<evidence type="ECO:0000313" key="3">
    <source>
        <dbReference type="Proteomes" id="UP000256970"/>
    </source>
</evidence>
<dbReference type="InterPro" id="IPR036412">
    <property type="entry name" value="HAD-like_sf"/>
</dbReference>
<reference evidence="2 3" key="1">
    <citation type="submission" date="2016-10" db="EMBL/GenBank/DDBJ databases">
        <authorList>
            <person name="Cai Z."/>
        </authorList>
    </citation>
    <scope>NUCLEOTIDE SEQUENCE [LARGE SCALE GENOMIC DNA]</scope>
</reference>
<accession>A0A383VRA2</accession>
<dbReference type="InterPro" id="IPR023214">
    <property type="entry name" value="HAD_sf"/>
</dbReference>
<dbReference type="STRING" id="3088.A0A383VRA2"/>
<sequence>MQQQAGRRLAQQRQQPCVQASLVHRPRLHSRPRCQTVVNYATVPAGVIERPKQEQRPLPRHTEGAADDPSLMNPLLRQERLGTGWFGVIIGEMDGVLVDSTQDAHAQAWLAVSQEMNLPRPLGQVLRRIQGARDEVVIMQMFHWTRNPAQASKIAQRKEEIYDSIMNGVQPAEVPGVRSYLDTLRNYNIPVALATSQPERRVKPAIDRLNLANYFDAVVTAEDNGSPEVEFYYMCAAQQLQRPFVRCIVVGDSNRSVEAAHELGMKSVIVTGPNQPAWNFSGADLVVRSLSSLSFVNMKSLFGNEDLVESQFEMEEEPSFS</sequence>
<dbReference type="Gene3D" id="3.40.50.1000">
    <property type="entry name" value="HAD superfamily/HAD-like"/>
    <property type="match status" value="1"/>
</dbReference>
<evidence type="ECO:0000313" key="2">
    <source>
        <dbReference type="EMBL" id="SZX67420.1"/>
    </source>
</evidence>
<protein>
    <submittedName>
        <fullName evidence="2">Uncharacterized protein</fullName>
    </submittedName>
</protein>
<dbReference type="Proteomes" id="UP000256970">
    <property type="component" value="Unassembled WGS sequence"/>
</dbReference>
<feature type="compositionally biased region" description="Basic and acidic residues" evidence="1">
    <location>
        <begin position="49"/>
        <end position="64"/>
    </location>
</feature>
<dbReference type="InterPro" id="IPR041492">
    <property type="entry name" value="HAD_2"/>
</dbReference>
<name>A0A383VRA2_TETOB</name>
<dbReference type="EMBL" id="FNXT01000793">
    <property type="protein sequence ID" value="SZX67420.1"/>
    <property type="molecule type" value="Genomic_DNA"/>
</dbReference>
<dbReference type="SUPFAM" id="SSF56784">
    <property type="entry name" value="HAD-like"/>
    <property type="match status" value="1"/>
</dbReference>
<dbReference type="PANTHER" id="PTHR47108">
    <property type="entry name" value="5-AMINO-6-(5-PHOSPHO-D-RIBITYLAMINO)URACIL PHOSPHATASE, CHLOROPLASTIC"/>
    <property type="match status" value="1"/>
</dbReference>
<dbReference type="NCBIfam" id="TIGR01509">
    <property type="entry name" value="HAD-SF-IA-v3"/>
    <property type="match status" value="1"/>
</dbReference>
<organism evidence="2 3">
    <name type="scientific">Tetradesmus obliquus</name>
    <name type="common">Green alga</name>
    <name type="synonym">Acutodesmus obliquus</name>
    <dbReference type="NCBI Taxonomy" id="3088"/>
    <lineage>
        <taxon>Eukaryota</taxon>
        <taxon>Viridiplantae</taxon>
        <taxon>Chlorophyta</taxon>
        <taxon>core chlorophytes</taxon>
        <taxon>Chlorophyceae</taxon>
        <taxon>CS clade</taxon>
        <taxon>Sphaeropleales</taxon>
        <taxon>Scenedesmaceae</taxon>
        <taxon>Tetradesmus</taxon>
    </lineage>
</organism>
<dbReference type="InterPro" id="IPR023198">
    <property type="entry name" value="PGP-like_dom2"/>
</dbReference>